<evidence type="ECO:0000313" key="4">
    <source>
        <dbReference type="EMBL" id="MDF8335251.1"/>
    </source>
</evidence>
<evidence type="ECO:0000256" key="1">
    <source>
        <dbReference type="SAM" id="MobiDB-lite"/>
    </source>
</evidence>
<organism evidence="4 5">
    <name type="scientific">Novosphingobium cyanobacteriorum</name>
    <dbReference type="NCBI Taxonomy" id="3024215"/>
    <lineage>
        <taxon>Bacteria</taxon>
        <taxon>Pseudomonadati</taxon>
        <taxon>Pseudomonadota</taxon>
        <taxon>Alphaproteobacteria</taxon>
        <taxon>Sphingomonadales</taxon>
        <taxon>Sphingomonadaceae</taxon>
        <taxon>Novosphingobium</taxon>
    </lineage>
</organism>
<keyword evidence="2" id="KW-0812">Transmembrane</keyword>
<feature type="chain" id="PRO_5046587062" evidence="3">
    <location>
        <begin position="26"/>
        <end position="212"/>
    </location>
</feature>
<protein>
    <submittedName>
        <fullName evidence="4">Uncharacterized protein</fullName>
    </submittedName>
</protein>
<feature type="signal peptide" evidence="3">
    <location>
        <begin position="1"/>
        <end position="25"/>
    </location>
</feature>
<keyword evidence="3" id="KW-0732">Signal</keyword>
<keyword evidence="5" id="KW-1185">Reference proteome</keyword>
<dbReference type="Proteomes" id="UP001222770">
    <property type="component" value="Unassembled WGS sequence"/>
</dbReference>
<evidence type="ECO:0000313" key="5">
    <source>
        <dbReference type="Proteomes" id="UP001222770"/>
    </source>
</evidence>
<keyword evidence="2" id="KW-1133">Transmembrane helix</keyword>
<proteinExistence type="predicted"/>
<accession>A0ABT6CN68</accession>
<comment type="caution">
    <text evidence="4">The sequence shown here is derived from an EMBL/GenBank/DDBJ whole genome shotgun (WGS) entry which is preliminary data.</text>
</comment>
<feature type="transmembrane region" description="Helical" evidence="2">
    <location>
        <begin position="49"/>
        <end position="66"/>
    </location>
</feature>
<keyword evidence="2" id="KW-0472">Membrane</keyword>
<sequence>MKAQWIGRSLAVAACLGMSASPALADGWRGHRGGWGHHRHDRSIDAGDVFAGLLILGGIAAVASAISKKNPNRTRGEQAPPPPPPADASRNAPDGWYEVPGAQGGDDYGAGQGDGMDDRQDAPPTGPDAAGPNGGSDWGAGRHSPQLDNAVEACAAEVGKRGPVDQIWSAGPVAGGFEVRGGLTSGAQFTCTVDSQGRVSNLSTSGDARTSF</sequence>
<feature type="compositionally biased region" description="Gly residues" evidence="1">
    <location>
        <begin position="102"/>
        <end position="114"/>
    </location>
</feature>
<feature type="region of interest" description="Disordered" evidence="1">
    <location>
        <begin position="68"/>
        <end position="145"/>
    </location>
</feature>
<dbReference type="RefSeq" id="WP_277280180.1">
    <property type="nucleotide sequence ID" value="NZ_JAROCY010000023.1"/>
</dbReference>
<dbReference type="EMBL" id="JAROCY010000023">
    <property type="protein sequence ID" value="MDF8335251.1"/>
    <property type="molecule type" value="Genomic_DNA"/>
</dbReference>
<evidence type="ECO:0000256" key="2">
    <source>
        <dbReference type="SAM" id="Phobius"/>
    </source>
</evidence>
<name>A0ABT6CN68_9SPHN</name>
<evidence type="ECO:0000256" key="3">
    <source>
        <dbReference type="SAM" id="SignalP"/>
    </source>
</evidence>
<reference evidence="4 5" key="1">
    <citation type="submission" date="2023-03" db="EMBL/GenBank/DDBJ databases">
        <title>Novosphingobium cyanobacteriorum sp. nov., isolated from a eutrophic reservoir during the Microcystis bloom period.</title>
        <authorList>
            <person name="Kang M."/>
            <person name="Le V."/>
            <person name="Ko S.-R."/>
            <person name="Lee S.-A."/>
            <person name="Ahn C.-Y."/>
        </authorList>
    </citation>
    <scope>NUCLEOTIDE SEQUENCE [LARGE SCALE GENOMIC DNA]</scope>
    <source>
        <strain evidence="4 5">HBC54</strain>
    </source>
</reference>
<gene>
    <name evidence="4" type="ORF">POM99_18760</name>
</gene>